<name>A0ABR8UFE3_9GAMM</name>
<gene>
    <name evidence="2" type="ORF">H9645_01515</name>
</gene>
<comment type="caution">
    <text evidence="2">The sequence shown here is derived from an EMBL/GenBank/DDBJ whole genome shotgun (WGS) entry which is preliminary data.</text>
</comment>
<proteinExistence type="predicted"/>
<evidence type="ECO:0000256" key="1">
    <source>
        <dbReference type="SAM" id="SignalP"/>
    </source>
</evidence>
<dbReference type="Pfam" id="PF08309">
    <property type="entry name" value="LVIVD"/>
    <property type="match status" value="2"/>
</dbReference>
<reference evidence="2 3" key="1">
    <citation type="submission" date="2020-08" db="EMBL/GenBank/DDBJ databases">
        <title>A Genomic Blueprint of the Chicken Gut Microbiome.</title>
        <authorList>
            <person name="Gilroy R."/>
            <person name="Ravi A."/>
            <person name="Getino M."/>
            <person name="Pursley I."/>
            <person name="Horton D.L."/>
            <person name="Alikhan N.-F."/>
            <person name="Baker D."/>
            <person name="Gharbi K."/>
            <person name="Hall N."/>
            <person name="Watson M."/>
            <person name="Adriaenssens E.M."/>
            <person name="Foster-Nyarko E."/>
            <person name="Jarju S."/>
            <person name="Secka A."/>
            <person name="Antonio M."/>
            <person name="Oren A."/>
            <person name="Chaudhuri R."/>
            <person name="La Ragione R.M."/>
            <person name="Hildebrand F."/>
            <person name="Pallen M.J."/>
        </authorList>
    </citation>
    <scope>NUCLEOTIDE SEQUENCE [LARGE SCALE GENOMIC DNA]</scope>
    <source>
        <strain evidence="2 3">Sa2BVA3</strain>
    </source>
</reference>
<evidence type="ECO:0000313" key="3">
    <source>
        <dbReference type="Proteomes" id="UP000647183"/>
    </source>
</evidence>
<protein>
    <recommendedName>
        <fullName evidence="4">YncE family protein</fullName>
    </recommendedName>
</protein>
<organism evidence="2 3">
    <name type="scientific">Luteimonas colneyensis</name>
    <dbReference type="NCBI Taxonomy" id="2762230"/>
    <lineage>
        <taxon>Bacteria</taxon>
        <taxon>Pseudomonadati</taxon>
        <taxon>Pseudomonadota</taxon>
        <taxon>Gammaproteobacteria</taxon>
        <taxon>Lysobacterales</taxon>
        <taxon>Lysobacteraceae</taxon>
        <taxon>Luteimonas</taxon>
    </lineage>
</organism>
<dbReference type="Proteomes" id="UP000647183">
    <property type="component" value="Unassembled WGS sequence"/>
</dbReference>
<dbReference type="EMBL" id="JACSQJ010000001">
    <property type="protein sequence ID" value="MBD7986706.1"/>
    <property type="molecule type" value="Genomic_DNA"/>
</dbReference>
<dbReference type="InterPro" id="IPR013211">
    <property type="entry name" value="LVIVD"/>
</dbReference>
<evidence type="ECO:0008006" key="4">
    <source>
        <dbReference type="Google" id="ProtNLM"/>
    </source>
</evidence>
<feature type="chain" id="PRO_5047170413" description="YncE family protein" evidence="1">
    <location>
        <begin position="26"/>
        <end position="740"/>
    </location>
</feature>
<keyword evidence="3" id="KW-1185">Reference proteome</keyword>
<dbReference type="RefSeq" id="WP_191727967.1">
    <property type="nucleotide sequence ID" value="NZ_JACSQJ010000001.1"/>
</dbReference>
<feature type="signal peptide" evidence="1">
    <location>
        <begin position="1"/>
        <end position="25"/>
    </location>
</feature>
<dbReference type="Gene3D" id="2.60.120.380">
    <property type="match status" value="1"/>
</dbReference>
<sequence>MKPIPLARRALTTALVLALPFAAAAAEPLELTLLRGGEISAPPVVSGSLVFMATGRVVAAWDYADPARPLRLPAAAPAGGAINALVRVGDHLYGSWYGYDGSSGVTTWSLADPRAPRRLRDDTGYGPGEYRRAVGMTVANGHLYLFDNEQGLLVSDLANPAAPVFEATGQDGLPAQFTDIRAYGNTLHASGRNWSGRTVYAIYDVSNPRAPVRVANEALDGIDTFRVLSGPQQAIGIGNNLTVYNVAAAVTTRGSIAIPPATAGARVGDHVYSFGYGPGMGVWNVADPDAPAPVLQSKIDGFAGRHGTALGSSHMLLQTTTDLVHTLDVSRPGAPQQLATSWVPGGVLAVDAAIHEGRTVLLQANYGLTVNDSDTLAPLARVEASLPKSLEGRSFEQVALAGDIAWMAAWGYGLVAVDLDAQGGPKEVGRLEHPFAATLAIDGTRAYVGRWTNGGGLAVVDIANPAAPAVRAEIPLANQPFRMHASGGYLFVAQTAESGAERGGGLQVYDVSGRGAPVPVAHVDDGCGSSFDLSVDEAANRAYLACADGLRVIDIATPTAPKVIGQYLGGDGFSYTRVAQAGDRAWFADAAGVHELDVADPAHPELVALTPMGGNPPSRLLATEDQRLLALGGNTGVHVLGPDARLLRPREPATGLSGAQGDDYLFAVRVPAGVRNFTVLTAGGSGRLRLESRHQAVPEDGVADATGTGNLRVQKPAPGLHYIRATGTAAFDGVSLHVVF</sequence>
<dbReference type="SUPFAM" id="SSF50969">
    <property type="entry name" value="YVTN repeat-like/Quinoprotein amine dehydrogenase"/>
    <property type="match status" value="1"/>
</dbReference>
<dbReference type="InterPro" id="IPR011044">
    <property type="entry name" value="Quino_amine_DH_bsu"/>
</dbReference>
<accession>A0ABR8UFE3</accession>
<keyword evidence="1" id="KW-0732">Signal</keyword>
<evidence type="ECO:0000313" key="2">
    <source>
        <dbReference type="EMBL" id="MBD7986706.1"/>
    </source>
</evidence>